<proteinExistence type="predicted"/>
<name>A0A7J7NU91_9MAGN</name>
<sequence length="149" mass="16489">MVHIVNSINLNLRAAFRDHRLPEGVYMVDPLADKKNLQKCKQPVKLLSVDGLKKALGGGASRIARGAYRRHMKPSLENRPALRGKPCLKIPNKGSTLPNKQKGSSENRLSSAQKLPSTAVKKQPEAKRMKTVHAPDKMIELDLYSSDEA</sequence>
<dbReference type="EMBL" id="JACGCM010000560">
    <property type="protein sequence ID" value="KAF6170756.1"/>
    <property type="molecule type" value="Genomic_DNA"/>
</dbReference>
<gene>
    <name evidence="2" type="ORF">GIB67_015708</name>
</gene>
<protein>
    <submittedName>
        <fullName evidence="2">Uncharacterized protein</fullName>
    </submittedName>
</protein>
<evidence type="ECO:0000313" key="3">
    <source>
        <dbReference type="Proteomes" id="UP000541444"/>
    </source>
</evidence>
<evidence type="ECO:0000256" key="1">
    <source>
        <dbReference type="SAM" id="MobiDB-lite"/>
    </source>
</evidence>
<feature type="compositionally biased region" description="Polar residues" evidence="1">
    <location>
        <begin position="93"/>
        <end position="116"/>
    </location>
</feature>
<organism evidence="2 3">
    <name type="scientific">Kingdonia uniflora</name>
    <dbReference type="NCBI Taxonomy" id="39325"/>
    <lineage>
        <taxon>Eukaryota</taxon>
        <taxon>Viridiplantae</taxon>
        <taxon>Streptophyta</taxon>
        <taxon>Embryophyta</taxon>
        <taxon>Tracheophyta</taxon>
        <taxon>Spermatophyta</taxon>
        <taxon>Magnoliopsida</taxon>
        <taxon>Ranunculales</taxon>
        <taxon>Circaeasteraceae</taxon>
        <taxon>Kingdonia</taxon>
    </lineage>
</organism>
<keyword evidence="3" id="KW-1185">Reference proteome</keyword>
<dbReference type="AlphaFoldDB" id="A0A7J7NU91"/>
<evidence type="ECO:0000313" key="2">
    <source>
        <dbReference type="EMBL" id="KAF6170756.1"/>
    </source>
</evidence>
<dbReference type="Proteomes" id="UP000541444">
    <property type="component" value="Unassembled WGS sequence"/>
</dbReference>
<dbReference type="OrthoDB" id="273123at2759"/>
<feature type="compositionally biased region" description="Basic and acidic residues" evidence="1">
    <location>
        <begin position="122"/>
        <end position="140"/>
    </location>
</feature>
<reference evidence="2 3" key="1">
    <citation type="journal article" date="2020" name="IScience">
        <title>Genome Sequencing of the Endangered Kingdonia uniflora (Circaeasteraceae, Ranunculales) Reveals Potential Mechanisms of Evolutionary Specialization.</title>
        <authorList>
            <person name="Sun Y."/>
            <person name="Deng T."/>
            <person name="Zhang A."/>
            <person name="Moore M.J."/>
            <person name="Landis J.B."/>
            <person name="Lin N."/>
            <person name="Zhang H."/>
            <person name="Zhang X."/>
            <person name="Huang J."/>
            <person name="Zhang X."/>
            <person name="Sun H."/>
            <person name="Wang H."/>
        </authorList>
    </citation>
    <scope>NUCLEOTIDE SEQUENCE [LARGE SCALE GENOMIC DNA]</scope>
    <source>
        <strain evidence="2">TB1705</strain>
        <tissue evidence="2">Leaf</tissue>
    </source>
</reference>
<feature type="region of interest" description="Disordered" evidence="1">
    <location>
        <begin position="71"/>
        <end position="149"/>
    </location>
</feature>
<accession>A0A7J7NU91</accession>
<comment type="caution">
    <text evidence="2">The sequence shown here is derived from an EMBL/GenBank/DDBJ whole genome shotgun (WGS) entry which is preliminary data.</text>
</comment>